<keyword evidence="4" id="KW-1185">Reference proteome</keyword>
<dbReference type="RefSeq" id="WP_344868638.1">
    <property type="nucleotide sequence ID" value="NZ_BAAAZN010000027.1"/>
</dbReference>
<evidence type="ECO:0000313" key="3">
    <source>
        <dbReference type="EMBL" id="GAA3582994.1"/>
    </source>
</evidence>
<dbReference type="Gene3D" id="2.30.110.10">
    <property type="entry name" value="Electron Transport, Fmn-binding Protein, Chain A"/>
    <property type="match status" value="1"/>
</dbReference>
<dbReference type="Proteomes" id="UP001500689">
    <property type="component" value="Unassembled WGS sequence"/>
</dbReference>
<evidence type="ECO:0000313" key="4">
    <source>
        <dbReference type="Proteomes" id="UP001500689"/>
    </source>
</evidence>
<comment type="caution">
    <text evidence="3">The sequence shown here is derived from an EMBL/GenBank/DDBJ whole genome shotgun (WGS) entry which is preliminary data.</text>
</comment>
<dbReference type="InterPro" id="IPR012349">
    <property type="entry name" value="Split_barrel_FMN-bd"/>
</dbReference>
<dbReference type="Pfam" id="PF01613">
    <property type="entry name" value="Flavin_Reduct"/>
    <property type="match status" value="1"/>
</dbReference>
<feature type="domain" description="Flavin reductase like" evidence="2">
    <location>
        <begin position="20"/>
        <end position="165"/>
    </location>
</feature>
<evidence type="ECO:0000259" key="2">
    <source>
        <dbReference type="SMART" id="SM00903"/>
    </source>
</evidence>
<proteinExistence type="predicted"/>
<dbReference type="EMBL" id="BAAAZN010000027">
    <property type="protein sequence ID" value="GAA3582994.1"/>
    <property type="molecule type" value="Genomic_DNA"/>
</dbReference>
<evidence type="ECO:0000256" key="1">
    <source>
        <dbReference type="ARBA" id="ARBA00023002"/>
    </source>
</evidence>
<accession>A0ABP6YLE4</accession>
<reference evidence="4" key="1">
    <citation type="journal article" date="2019" name="Int. J. Syst. Evol. Microbiol.">
        <title>The Global Catalogue of Microorganisms (GCM) 10K type strain sequencing project: providing services to taxonomists for standard genome sequencing and annotation.</title>
        <authorList>
            <consortium name="The Broad Institute Genomics Platform"/>
            <consortium name="The Broad Institute Genome Sequencing Center for Infectious Disease"/>
            <person name="Wu L."/>
            <person name="Ma J."/>
        </authorList>
    </citation>
    <scope>NUCLEOTIDE SEQUENCE [LARGE SCALE GENOMIC DNA]</scope>
    <source>
        <strain evidence="4">JCM 16898</strain>
    </source>
</reference>
<dbReference type="SMART" id="SM00903">
    <property type="entry name" value="Flavin_Reduct"/>
    <property type="match status" value="1"/>
</dbReference>
<keyword evidence="1" id="KW-0560">Oxidoreductase</keyword>
<name>A0ABP6YLE4_9PSEU</name>
<protein>
    <submittedName>
        <fullName evidence="3">Flavin reductase family protein</fullName>
    </submittedName>
</protein>
<gene>
    <name evidence="3" type="ORF">GCM10022222_79720</name>
</gene>
<dbReference type="PANTHER" id="PTHR30466:SF1">
    <property type="entry name" value="FMN REDUCTASE (NADH) RUTF"/>
    <property type="match status" value="1"/>
</dbReference>
<dbReference type="InterPro" id="IPR050268">
    <property type="entry name" value="NADH-dep_flavin_reductase"/>
</dbReference>
<dbReference type="SUPFAM" id="SSF50475">
    <property type="entry name" value="FMN-binding split barrel"/>
    <property type="match status" value="1"/>
</dbReference>
<organism evidence="3 4">
    <name type="scientific">Amycolatopsis ultiminotia</name>
    <dbReference type="NCBI Taxonomy" id="543629"/>
    <lineage>
        <taxon>Bacteria</taxon>
        <taxon>Bacillati</taxon>
        <taxon>Actinomycetota</taxon>
        <taxon>Actinomycetes</taxon>
        <taxon>Pseudonocardiales</taxon>
        <taxon>Pseudonocardiaceae</taxon>
        <taxon>Amycolatopsis</taxon>
    </lineage>
</organism>
<dbReference type="PANTHER" id="PTHR30466">
    <property type="entry name" value="FLAVIN REDUCTASE"/>
    <property type="match status" value="1"/>
</dbReference>
<sequence>MSESGAPPATLSAGGFRGMMAAFPSGVGVVTALDEQGEPRGMTCSSICSVTLEPPTLLVCLRSVSPTCAAVLGRGRFAVNLLHQDSQPIAELFASGDPARFERVHWRADELRAPHLPDDTHAVADCVVTSYHDVGDHTVVYGEVLDVTQGPPARPLLYGLRRYATWPHQ</sequence>
<dbReference type="InterPro" id="IPR002563">
    <property type="entry name" value="Flavin_Rdtase-like_dom"/>
</dbReference>